<comment type="cofactor">
    <cofactor evidence="2">
        <name>Mg(2+)</name>
        <dbReference type="ChEBI" id="CHEBI:18420"/>
    </cofactor>
</comment>
<evidence type="ECO:0000256" key="7">
    <source>
        <dbReference type="ARBA" id="ARBA00022801"/>
    </source>
</evidence>
<name>A0A5A9N2J4_9TELE</name>
<keyword evidence="6" id="KW-0227">DNA damage</keyword>
<comment type="caution">
    <text evidence="12">The sequence shown here is derived from an EMBL/GenBank/DDBJ whole genome shotgun (WGS) entry which is preliminary data.</text>
</comment>
<dbReference type="InterPro" id="IPR004808">
    <property type="entry name" value="AP_endonuc_1"/>
</dbReference>
<evidence type="ECO:0000256" key="3">
    <source>
        <dbReference type="ARBA" id="ARBA00007092"/>
    </source>
</evidence>
<organism evidence="12 13">
    <name type="scientific">Triplophysa tibetana</name>
    <dbReference type="NCBI Taxonomy" id="1572043"/>
    <lineage>
        <taxon>Eukaryota</taxon>
        <taxon>Metazoa</taxon>
        <taxon>Chordata</taxon>
        <taxon>Craniata</taxon>
        <taxon>Vertebrata</taxon>
        <taxon>Euteleostomi</taxon>
        <taxon>Actinopterygii</taxon>
        <taxon>Neopterygii</taxon>
        <taxon>Teleostei</taxon>
        <taxon>Ostariophysi</taxon>
        <taxon>Cypriniformes</taxon>
        <taxon>Nemacheilidae</taxon>
        <taxon>Triplophysa</taxon>
    </lineage>
</organism>
<dbReference type="InterPro" id="IPR005135">
    <property type="entry name" value="Endo/exonuclease/phosphatase"/>
</dbReference>
<dbReference type="PANTHER" id="PTHR22748:SF26">
    <property type="entry name" value="ENDONUCLEASE_EXONUCLEASE_PHOSPHATASE DOMAIN-CONTAINING PROTEIN"/>
    <property type="match status" value="1"/>
</dbReference>
<dbReference type="GO" id="GO:0005634">
    <property type="term" value="C:nucleus"/>
    <property type="evidence" value="ECO:0007669"/>
    <property type="project" value="TreeGrafter"/>
</dbReference>
<dbReference type="Proteomes" id="UP000324632">
    <property type="component" value="Chromosome 24"/>
</dbReference>
<dbReference type="EMBL" id="SOYY01000024">
    <property type="protein sequence ID" value="KAA0703209.1"/>
    <property type="molecule type" value="Genomic_DNA"/>
</dbReference>
<dbReference type="GO" id="GO:0006284">
    <property type="term" value="P:base-excision repair"/>
    <property type="evidence" value="ECO:0007669"/>
    <property type="project" value="TreeGrafter"/>
</dbReference>
<evidence type="ECO:0000313" key="13">
    <source>
        <dbReference type="Proteomes" id="UP000324632"/>
    </source>
</evidence>
<dbReference type="SUPFAM" id="SSF56219">
    <property type="entry name" value="DNase I-like"/>
    <property type="match status" value="1"/>
</dbReference>
<evidence type="ECO:0000256" key="4">
    <source>
        <dbReference type="ARBA" id="ARBA00012115"/>
    </source>
</evidence>
<dbReference type="GO" id="GO:0046872">
    <property type="term" value="F:metal ion binding"/>
    <property type="evidence" value="ECO:0007669"/>
    <property type="project" value="UniProtKB-KW"/>
</dbReference>
<keyword evidence="5" id="KW-0479">Metal-binding</keyword>
<evidence type="ECO:0000256" key="6">
    <source>
        <dbReference type="ARBA" id="ARBA00022763"/>
    </source>
</evidence>
<sequence length="557" mass="63699">MATSLKLVTWNTCGVRDTADVPEKRKKILETLKKLQSSVAFLQETHVGVNNVDCVDNILGWRSFFSVHHPRSKGVAILIKDDLPFQLINSDMDPTGSYVVLICKLYGKCFTLVNVYNHVKEHNVLQRLSEYLCQIAEGILIVAGDFNTIVNTDLDREYQTGHTEPLRPYFEQFISSLMLIDVWGCLHPYTGDSFTRYPSKSSNKEMPFKKLKSQKTNPVKQSKDRLRKNRTQKSASRLDMVLMPRNTVQLVESCEIYTCKTGYISDHHPVVLSMLLPKPHSTKPIFQGIRQKSPRMKRPSERKAGEICEAEVLKALMSLVEYETPLSENLGNFKSDKVQKAKELKAFFNKMTREGIPRGFTDSLENNGWHVFRIEYMILATIFTRRVETFLQPSLKTKTIKIDYELFVVISFCEKPQKIKGNFLKLAFSSVKQIHPSPPRDFRIVEKMLPSTDGFKLLREGCPLTPTLLTLSLKHLARTLKDDLSKSVVDVCHHRKCITVYMQANQYLTLKQKIREFRSASGISLLPKVGRVWRQKSIKIPSVQNQITQGENSGGAH</sequence>
<reference evidence="12 13" key="1">
    <citation type="journal article" date="2019" name="Mol. Ecol. Resour.">
        <title>Chromosome-level genome assembly of Triplophysa tibetana, a fish adapted to the harsh high-altitude environment of the Tibetan Plateau.</title>
        <authorList>
            <person name="Yang X."/>
            <person name="Liu H."/>
            <person name="Ma Z."/>
            <person name="Zou Y."/>
            <person name="Zou M."/>
            <person name="Mao Y."/>
            <person name="Li X."/>
            <person name="Wang H."/>
            <person name="Chen T."/>
            <person name="Wang W."/>
            <person name="Yang R."/>
        </authorList>
    </citation>
    <scope>NUCLEOTIDE SEQUENCE [LARGE SCALE GENOMIC DNA]</scope>
    <source>
        <strain evidence="12">TTIB1903HZAU</strain>
        <tissue evidence="12">Muscle</tissue>
    </source>
</reference>
<dbReference type="GO" id="GO:0008311">
    <property type="term" value="F:double-stranded DNA 3'-5' DNA exonuclease activity"/>
    <property type="evidence" value="ECO:0007669"/>
    <property type="project" value="UniProtKB-EC"/>
</dbReference>
<dbReference type="GO" id="GO:0008081">
    <property type="term" value="F:phosphoric diester hydrolase activity"/>
    <property type="evidence" value="ECO:0007669"/>
    <property type="project" value="TreeGrafter"/>
</dbReference>
<feature type="domain" description="Endonuclease/exonuclease/phosphatase" evidence="11">
    <location>
        <begin position="8"/>
        <end position="267"/>
    </location>
</feature>
<evidence type="ECO:0000259" key="11">
    <source>
        <dbReference type="Pfam" id="PF03372"/>
    </source>
</evidence>
<protein>
    <recommendedName>
        <fullName evidence="4">exodeoxyribonuclease III</fullName>
        <ecNumber evidence="4">3.1.11.2</ecNumber>
    </recommendedName>
</protein>
<evidence type="ECO:0000256" key="2">
    <source>
        <dbReference type="ARBA" id="ARBA00001946"/>
    </source>
</evidence>
<dbReference type="CDD" id="cd09076">
    <property type="entry name" value="L1-EN"/>
    <property type="match status" value="1"/>
</dbReference>
<evidence type="ECO:0000256" key="9">
    <source>
        <dbReference type="ARBA" id="ARBA00023204"/>
    </source>
</evidence>
<dbReference type="AlphaFoldDB" id="A0A5A9N2J4"/>
<dbReference type="GO" id="GO:0003906">
    <property type="term" value="F:DNA-(apurinic or apyrimidinic site) endonuclease activity"/>
    <property type="evidence" value="ECO:0007669"/>
    <property type="project" value="TreeGrafter"/>
</dbReference>
<dbReference type="EC" id="3.1.11.2" evidence="4"/>
<dbReference type="InterPro" id="IPR036691">
    <property type="entry name" value="Endo/exonu/phosph_ase_sf"/>
</dbReference>
<dbReference type="Gene3D" id="3.60.10.10">
    <property type="entry name" value="Endonuclease/exonuclease/phosphatase"/>
    <property type="match status" value="1"/>
</dbReference>
<evidence type="ECO:0000256" key="5">
    <source>
        <dbReference type="ARBA" id="ARBA00022723"/>
    </source>
</evidence>
<comment type="similarity">
    <text evidence="3">Belongs to the DNA repair enzymes AP/ExoA family.</text>
</comment>
<evidence type="ECO:0000256" key="8">
    <source>
        <dbReference type="ARBA" id="ARBA00022842"/>
    </source>
</evidence>
<feature type="region of interest" description="Disordered" evidence="10">
    <location>
        <begin position="198"/>
        <end position="236"/>
    </location>
</feature>
<proteinExistence type="inferred from homology"/>
<evidence type="ECO:0000313" key="12">
    <source>
        <dbReference type="EMBL" id="KAA0703209.1"/>
    </source>
</evidence>
<comment type="catalytic activity">
    <reaction evidence="1">
        <text>Exonucleolytic cleavage in the 3'- to 5'-direction to yield nucleoside 5'-phosphates.</text>
        <dbReference type="EC" id="3.1.11.2"/>
    </reaction>
</comment>
<dbReference type="PANTHER" id="PTHR22748">
    <property type="entry name" value="AP ENDONUCLEASE"/>
    <property type="match status" value="1"/>
</dbReference>
<evidence type="ECO:0000256" key="10">
    <source>
        <dbReference type="SAM" id="MobiDB-lite"/>
    </source>
</evidence>
<keyword evidence="8" id="KW-0460">Magnesium</keyword>
<evidence type="ECO:0000256" key="1">
    <source>
        <dbReference type="ARBA" id="ARBA00000493"/>
    </source>
</evidence>
<keyword evidence="7" id="KW-0378">Hydrolase</keyword>
<gene>
    <name evidence="12" type="ORF">E1301_Tti006994</name>
</gene>
<keyword evidence="13" id="KW-1185">Reference proteome</keyword>
<dbReference type="Pfam" id="PF03372">
    <property type="entry name" value="Exo_endo_phos"/>
    <property type="match status" value="1"/>
</dbReference>
<keyword evidence="9" id="KW-0234">DNA repair</keyword>
<accession>A0A5A9N2J4</accession>